<dbReference type="EMBL" id="CM000160">
    <property type="protein sequence ID" value="EDW95938.2"/>
    <property type="molecule type" value="Genomic_DNA"/>
</dbReference>
<keyword evidence="3" id="KW-1185">Reference proteome</keyword>
<evidence type="ECO:0000256" key="1">
    <source>
        <dbReference type="SAM" id="Phobius"/>
    </source>
</evidence>
<sequence>MVFLELQLVPSTEKLSQLKMKIVVALFATVLAIIFVAGVSADAGRSACKDESEIGKTFTHHFDAAKYWLCETLGTPATEVDCPSGLAYMHLLKECIPWASYIWKKPEMPPTVA</sequence>
<name>B4PM06_DROYA</name>
<feature type="transmembrane region" description="Helical" evidence="1">
    <location>
        <begin position="20"/>
        <end position="39"/>
    </location>
</feature>
<dbReference type="InterPro" id="IPR036508">
    <property type="entry name" value="Chitin-bd_dom_sf"/>
</dbReference>
<evidence type="ECO:0008006" key="4">
    <source>
        <dbReference type="Google" id="ProtNLM"/>
    </source>
</evidence>
<gene>
    <name evidence="2" type="primary">Dyak\GE25180</name>
    <name evidence="2" type="synonym">dyak_GLEANR_8809</name>
    <name evidence="2" type="synonym">GE25180</name>
    <name evidence="2" type="ORF">Dyak_GE25180</name>
</gene>
<reference evidence="2 3" key="2">
    <citation type="journal article" date="2007" name="PLoS Biol.">
        <title>Principles of genome evolution in the Drosophila melanogaster species group.</title>
        <authorList>
            <person name="Ranz J.M."/>
            <person name="Maurin D."/>
            <person name="Chan Y.S."/>
            <person name="von Grotthuss M."/>
            <person name="Hillier L.W."/>
            <person name="Roote J."/>
            <person name="Ashburner M."/>
            <person name="Bergman C.M."/>
        </authorList>
    </citation>
    <scope>NUCLEOTIDE SEQUENCE [LARGE SCALE GENOMIC DNA]</scope>
    <source>
        <strain evidence="3">Tai18E2 / Tucson 14021-0261.01</strain>
    </source>
</reference>
<dbReference type="GO" id="GO:0008061">
    <property type="term" value="F:chitin binding"/>
    <property type="evidence" value="ECO:0007669"/>
    <property type="project" value="InterPro"/>
</dbReference>
<reference evidence="2 3" key="1">
    <citation type="journal article" date="2007" name="Nature">
        <title>Evolution of genes and genomes on the Drosophila phylogeny.</title>
        <authorList>
            <consortium name="Drosophila 12 Genomes Consortium"/>
            <person name="Clark A.G."/>
            <person name="Eisen M.B."/>
            <person name="Smith D.R."/>
            <person name="Bergman C.M."/>
            <person name="Oliver B."/>
            <person name="Markow T.A."/>
            <person name="Kaufman T.C."/>
            <person name="Kellis M."/>
            <person name="Gelbart W."/>
            <person name="Iyer V.N."/>
            <person name="Pollard D.A."/>
            <person name="Sackton T.B."/>
            <person name="Larracuente A.M."/>
            <person name="Singh N.D."/>
            <person name="Abad J.P."/>
            <person name="Abt D.N."/>
            <person name="Adryan B."/>
            <person name="Aguade M."/>
            <person name="Akashi H."/>
            <person name="Anderson W.W."/>
            <person name="Aquadro C.F."/>
            <person name="Ardell D.H."/>
            <person name="Arguello R."/>
            <person name="Artieri C.G."/>
            <person name="Barbash D.A."/>
            <person name="Barker D."/>
            <person name="Barsanti P."/>
            <person name="Batterham P."/>
            <person name="Batzoglou S."/>
            <person name="Begun D."/>
            <person name="Bhutkar A."/>
            <person name="Blanco E."/>
            <person name="Bosak S.A."/>
            <person name="Bradley R.K."/>
            <person name="Brand A.D."/>
            <person name="Brent M.R."/>
            <person name="Brooks A.N."/>
            <person name="Brown R.H."/>
            <person name="Butlin R.K."/>
            <person name="Caggese C."/>
            <person name="Calvi B.R."/>
            <person name="Bernardo de Carvalho A."/>
            <person name="Caspi A."/>
            <person name="Castrezana S."/>
            <person name="Celniker S.E."/>
            <person name="Chang J.L."/>
            <person name="Chapple C."/>
            <person name="Chatterji S."/>
            <person name="Chinwalla A."/>
            <person name="Civetta A."/>
            <person name="Clifton S.W."/>
            <person name="Comeron J.M."/>
            <person name="Costello J.C."/>
            <person name="Coyne J.A."/>
            <person name="Daub J."/>
            <person name="David R.G."/>
            <person name="Delcher A.L."/>
            <person name="Delehaunty K."/>
            <person name="Do C.B."/>
            <person name="Ebling H."/>
            <person name="Edwards K."/>
            <person name="Eickbush T."/>
            <person name="Evans J.D."/>
            <person name="Filipski A."/>
            <person name="Findeiss S."/>
            <person name="Freyhult E."/>
            <person name="Fulton L."/>
            <person name="Fulton R."/>
            <person name="Garcia A.C."/>
            <person name="Gardiner A."/>
            <person name="Garfield D.A."/>
            <person name="Garvin B.E."/>
            <person name="Gibson G."/>
            <person name="Gilbert D."/>
            <person name="Gnerre S."/>
            <person name="Godfrey J."/>
            <person name="Good R."/>
            <person name="Gotea V."/>
            <person name="Gravely B."/>
            <person name="Greenberg A.J."/>
            <person name="Griffiths-Jones S."/>
            <person name="Gross S."/>
            <person name="Guigo R."/>
            <person name="Gustafson E.A."/>
            <person name="Haerty W."/>
            <person name="Hahn M.W."/>
            <person name="Halligan D.L."/>
            <person name="Halpern A.L."/>
            <person name="Halter G.M."/>
            <person name="Han M.V."/>
            <person name="Heger A."/>
            <person name="Hillier L."/>
            <person name="Hinrichs A.S."/>
            <person name="Holmes I."/>
            <person name="Hoskins R.A."/>
            <person name="Hubisz M.J."/>
            <person name="Hultmark D."/>
            <person name="Huntley M.A."/>
            <person name="Jaffe D.B."/>
            <person name="Jagadeeshan S."/>
            <person name="Jeck W.R."/>
            <person name="Johnson J."/>
            <person name="Jones C.D."/>
            <person name="Jordan W.C."/>
            <person name="Karpen G.H."/>
            <person name="Kataoka E."/>
            <person name="Keightley P.D."/>
            <person name="Kheradpour P."/>
            <person name="Kirkness E.F."/>
            <person name="Koerich L.B."/>
            <person name="Kristiansen K."/>
            <person name="Kudrna D."/>
            <person name="Kulathinal R.J."/>
            <person name="Kumar S."/>
            <person name="Kwok R."/>
            <person name="Lander E."/>
            <person name="Langley C.H."/>
            <person name="Lapoint R."/>
            <person name="Lazzaro B.P."/>
            <person name="Lee S.J."/>
            <person name="Levesque L."/>
            <person name="Li R."/>
            <person name="Lin C.F."/>
            <person name="Lin M.F."/>
            <person name="Lindblad-Toh K."/>
            <person name="Llopart A."/>
            <person name="Long M."/>
            <person name="Low L."/>
            <person name="Lozovsky E."/>
            <person name="Lu J."/>
            <person name="Luo M."/>
            <person name="Machado C.A."/>
            <person name="Makalowski W."/>
            <person name="Marzo M."/>
            <person name="Matsuda M."/>
            <person name="Matzkin L."/>
            <person name="McAllister B."/>
            <person name="McBride C.S."/>
            <person name="McKernan B."/>
            <person name="McKernan K."/>
            <person name="Mendez-Lago M."/>
            <person name="Minx P."/>
            <person name="Mollenhauer M.U."/>
            <person name="Montooth K."/>
            <person name="Mount S.M."/>
            <person name="Mu X."/>
            <person name="Myers E."/>
            <person name="Negre B."/>
            <person name="Newfeld S."/>
            <person name="Nielsen R."/>
            <person name="Noor M.A."/>
            <person name="O'Grady P."/>
            <person name="Pachter L."/>
            <person name="Papaceit M."/>
            <person name="Parisi M.J."/>
            <person name="Parisi M."/>
            <person name="Parts L."/>
            <person name="Pedersen J.S."/>
            <person name="Pesole G."/>
            <person name="Phillippy A.M."/>
            <person name="Ponting C.P."/>
            <person name="Pop M."/>
            <person name="Porcelli D."/>
            <person name="Powell J.R."/>
            <person name="Prohaska S."/>
            <person name="Pruitt K."/>
            <person name="Puig M."/>
            <person name="Quesneville H."/>
            <person name="Ram K.R."/>
            <person name="Rand D."/>
            <person name="Rasmussen M.D."/>
            <person name="Reed L.K."/>
            <person name="Reenan R."/>
            <person name="Reily A."/>
            <person name="Remington K.A."/>
            <person name="Rieger T.T."/>
            <person name="Ritchie M.G."/>
            <person name="Robin C."/>
            <person name="Rogers Y.H."/>
            <person name="Rohde C."/>
            <person name="Rozas J."/>
            <person name="Rubenfield M.J."/>
            <person name="Ruiz A."/>
            <person name="Russo S."/>
            <person name="Salzberg S.L."/>
            <person name="Sanchez-Gracia A."/>
            <person name="Saranga D.J."/>
            <person name="Sato H."/>
            <person name="Schaeffer S.W."/>
            <person name="Schatz M.C."/>
            <person name="Schlenke T."/>
            <person name="Schwartz R."/>
            <person name="Segarra C."/>
            <person name="Singh R.S."/>
            <person name="Sirot L."/>
            <person name="Sirota M."/>
            <person name="Sisneros N.B."/>
            <person name="Smith C.D."/>
            <person name="Smith T.F."/>
            <person name="Spieth J."/>
            <person name="Stage D.E."/>
            <person name="Stark A."/>
            <person name="Stephan W."/>
            <person name="Strausberg R.L."/>
            <person name="Strempel S."/>
            <person name="Sturgill D."/>
            <person name="Sutton G."/>
            <person name="Sutton G.G."/>
            <person name="Tao W."/>
            <person name="Teichmann S."/>
            <person name="Tobari Y.N."/>
            <person name="Tomimura Y."/>
            <person name="Tsolas J.M."/>
            <person name="Valente V.L."/>
            <person name="Venter E."/>
            <person name="Venter J.C."/>
            <person name="Vicario S."/>
            <person name="Vieira F.G."/>
            <person name="Vilella A.J."/>
            <person name="Villasante A."/>
            <person name="Walenz B."/>
            <person name="Wang J."/>
            <person name="Wasserman M."/>
            <person name="Watts T."/>
            <person name="Wilson D."/>
            <person name="Wilson R.K."/>
            <person name="Wing R.A."/>
            <person name="Wolfner M.F."/>
            <person name="Wong A."/>
            <person name="Wong G.K."/>
            <person name="Wu C.I."/>
            <person name="Wu G."/>
            <person name="Yamamoto D."/>
            <person name="Yang H.P."/>
            <person name="Yang S.P."/>
            <person name="Yorke J.A."/>
            <person name="Yoshida K."/>
            <person name="Zdobnov E."/>
            <person name="Zhang P."/>
            <person name="Zhang Y."/>
            <person name="Zimin A.V."/>
            <person name="Baldwin J."/>
            <person name="Abdouelleil A."/>
            <person name="Abdulkadir J."/>
            <person name="Abebe A."/>
            <person name="Abera B."/>
            <person name="Abreu J."/>
            <person name="Acer S.C."/>
            <person name="Aftuck L."/>
            <person name="Alexander A."/>
            <person name="An P."/>
            <person name="Anderson E."/>
            <person name="Anderson S."/>
            <person name="Arachi H."/>
            <person name="Azer M."/>
            <person name="Bachantsang P."/>
            <person name="Barry A."/>
            <person name="Bayul T."/>
            <person name="Berlin A."/>
            <person name="Bessette D."/>
            <person name="Bloom T."/>
            <person name="Blye J."/>
            <person name="Boguslavskiy L."/>
            <person name="Bonnet C."/>
            <person name="Boukhgalter B."/>
            <person name="Bourzgui I."/>
            <person name="Brown A."/>
            <person name="Cahill P."/>
            <person name="Channer S."/>
            <person name="Cheshatsang Y."/>
            <person name="Chuda L."/>
            <person name="Citroen M."/>
            <person name="Collymore A."/>
            <person name="Cooke P."/>
            <person name="Costello M."/>
            <person name="D'Aco K."/>
            <person name="Daza R."/>
            <person name="De Haan G."/>
            <person name="DeGray S."/>
            <person name="DeMaso C."/>
            <person name="Dhargay N."/>
            <person name="Dooley K."/>
            <person name="Dooley E."/>
            <person name="Doricent M."/>
            <person name="Dorje P."/>
            <person name="Dorjee K."/>
            <person name="Dupes A."/>
            <person name="Elong R."/>
            <person name="Falk J."/>
            <person name="Farina A."/>
            <person name="Faro S."/>
            <person name="Ferguson D."/>
            <person name="Fisher S."/>
            <person name="Foley C.D."/>
            <person name="Franke A."/>
            <person name="Friedrich D."/>
            <person name="Gadbois L."/>
            <person name="Gearin G."/>
            <person name="Gearin C.R."/>
            <person name="Giannoukos G."/>
            <person name="Goode T."/>
            <person name="Graham J."/>
            <person name="Grandbois E."/>
            <person name="Grewal S."/>
            <person name="Gyaltsen K."/>
            <person name="Hafez N."/>
            <person name="Hagos B."/>
            <person name="Hall J."/>
            <person name="Henson C."/>
            <person name="Hollinger A."/>
            <person name="Honan T."/>
            <person name="Huard M.D."/>
            <person name="Hughes L."/>
            <person name="Hurhula B."/>
            <person name="Husby M.E."/>
            <person name="Kamat A."/>
            <person name="Kanga B."/>
            <person name="Kashin S."/>
            <person name="Khazanovich D."/>
            <person name="Kisner P."/>
            <person name="Lance K."/>
            <person name="Lara M."/>
            <person name="Lee W."/>
            <person name="Lennon N."/>
            <person name="Letendre F."/>
            <person name="LeVine R."/>
            <person name="Lipovsky A."/>
            <person name="Liu X."/>
            <person name="Liu J."/>
            <person name="Liu S."/>
            <person name="Lokyitsang T."/>
            <person name="Lokyitsang Y."/>
            <person name="Lubonja R."/>
            <person name="Lui A."/>
            <person name="MacDonald P."/>
            <person name="Magnisalis V."/>
            <person name="Maru K."/>
            <person name="Matthews C."/>
            <person name="McCusker W."/>
            <person name="McDonough S."/>
            <person name="Mehta T."/>
            <person name="Meldrim J."/>
            <person name="Meneus L."/>
            <person name="Mihai O."/>
            <person name="Mihalev A."/>
            <person name="Mihova T."/>
            <person name="Mittelman R."/>
            <person name="Mlenga V."/>
            <person name="Montmayeur A."/>
            <person name="Mulrain L."/>
            <person name="Navidi A."/>
            <person name="Naylor J."/>
            <person name="Negash T."/>
            <person name="Nguyen T."/>
            <person name="Nguyen N."/>
            <person name="Nicol R."/>
            <person name="Norbu C."/>
            <person name="Norbu N."/>
            <person name="Novod N."/>
            <person name="O'Neill B."/>
            <person name="Osman S."/>
            <person name="Markiewicz E."/>
            <person name="Oyono O.L."/>
            <person name="Patti C."/>
            <person name="Phunkhang P."/>
            <person name="Pierre F."/>
            <person name="Priest M."/>
            <person name="Raghuraman S."/>
            <person name="Rege F."/>
            <person name="Reyes R."/>
            <person name="Rise C."/>
            <person name="Rogov P."/>
            <person name="Ross K."/>
            <person name="Ryan E."/>
            <person name="Settipalli S."/>
            <person name="Shea T."/>
            <person name="Sherpa N."/>
            <person name="Shi L."/>
            <person name="Shih D."/>
            <person name="Sparrow T."/>
            <person name="Spaulding J."/>
            <person name="Stalker J."/>
            <person name="Stange-Thomann N."/>
            <person name="Stavropoulos S."/>
            <person name="Stone C."/>
            <person name="Strader C."/>
            <person name="Tesfaye S."/>
            <person name="Thomson T."/>
            <person name="Thoulutsang Y."/>
            <person name="Thoulutsang D."/>
            <person name="Topham K."/>
            <person name="Topping I."/>
            <person name="Tsamla T."/>
            <person name="Vassiliev H."/>
            <person name="Vo A."/>
            <person name="Wangchuk T."/>
            <person name="Wangdi T."/>
            <person name="Weiand M."/>
            <person name="Wilkinson J."/>
            <person name="Wilson A."/>
            <person name="Yadav S."/>
            <person name="Young G."/>
            <person name="Yu Q."/>
            <person name="Zembek L."/>
            <person name="Zhong D."/>
            <person name="Zimmer A."/>
            <person name="Zwirko Z."/>
            <person name="Jaffe D.B."/>
            <person name="Alvarez P."/>
            <person name="Brockman W."/>
            <person name="Butler J."/>
            <person name="Chin C."/>
            <person name="Gnerre S."/>
            <person name="Grabherr M."/>
            <person name="Kleber M."/>
            <person name="Mauceli E."/>
            <person name="MacCallum I."/>
        </authorList>
    </citation>
    <scope>NUCLEOTIDE SEQUENCE [LARGE SCALE GENOMIC DNA]</scope>
    <source>
        <strain evidence="3">Tai18E2 / Tucson 14021-0261.01</strain>
    </source>
</reference>
<dbReference type="PANTHER" id="PTHR20987:SF0">
    <property type="entry name" value="CHITIN-BINDING TYPE-2 DOMAIN-CONTAINING PROTEIN-RELATED"/>
    <property type="match status" value="1"/>
</dbReference>
<keyword evidence="1" id="KW-0472">Membrane</keyword>
<dbReference type="eggNOG" id="ENOG502T806">
    <property type="taxonomic scope" value="Eukaryota"/>
</dbReference>
<evidence type="ECO:0000313" key="3">
    <source>
        <dbReference type="Proteomes" id="UP000002282"/>
    </source>
</evidence>
<dbReference type="HOGENOM" id="CLU_132266_1_0_1"/>
<organism evidence="2 3">
    <name type="scientific">Drosophila yakuba</name>
    <name type="common">Fruit fly</name>
    <dbReference type="NCBI Taxonomy" id="7245"/>
    <lineage>
        <taxon>Eukaryota</taxon>
        <taxon>Metazoa</taxon>
        <taxon>Ecdysozoa</taxon>
        <taxon>Arthropoda</taxon>
        <taxon>Hexapoda</taxon>
        <taxon>Insecta</taxon>
        <taxon>Pterygota</taxon>
        <taxon>Neoptera</taxon>
        <taxon>Endopterygota</taxon>
        <taxon>Diptera</taxon>
        <taxon>Brachycera</taxon>
        <taxon>Muscomorpha</taxon>
        <taxon>Ephydroidea</taxon>
        <taxon>Drosophilidae</taxon>
        <taxon>Drosophila</taxon>
        <taxon>Sophophora</taxon>
    </lineage>
</organism>
<dbReference type="KEGG" id="dya:Dyak_GE25180"/>
<dbReference type="OrthoDB" id="7925580at2759"/>
<dbReference type="AlphaFoldDB" id="B4PM06"/>
<protein>
    <recommendedName>
        <fullName evidence="4">Chitin-binding type-2 domain-containing protein</fullName>
    </recommendedName>
</protein>
<accession>B4PM06</accession>
<dbReference type="PANTHER" id="PTHR20987">
    <property type="entry name" value="CHITIN-BINDING TYPE-2 DOMAIN-CONTAINING PROTEIN-RELATED"/>
    <property type="match status" value="1"/>
</dbReference>
<keyword evidence="1" id="KW-0812">Transmembrane</keyword>
<proteinExistence type="predicted"/>
<dbReference type="Proteomes" id="UP000002282">
    <property type="component" value="Chromosome 3R"/>
</dbReference>
<keyword evidence="1" id="KW-1133">Transmembrane helix</keyword>
<dbReference type="SUPFAM" id="SSF57625">
    <property type="entry name" value="Invertebrate chitin-binding proteins"/>
    <property type="match status" value="1"/>
</dbReference>
<evidence type="ECO:0000313" key="2">
    <source>
        <dbReference type="EMBL" id="EDW95938.2"/>
    </source>
</evidence>